<dbReference type="InterPro" id="IPR052096">
    <property type="entry name" value="Endocannabinoid_amidase"/>
</dbReference>
<dbReference type="InterPro" id="IPR020556">
    <property type="entry name" value="Amidase_CS"/>
</dbReference>
<protein>
    <submittedName>
        <fullName evidence="5">Amidase domain-containing protein</fullName>
    </submittedName>
</protein>
<dbReference type="SUPFAM" id="SSF75304">
    <property type="entry name" value="Amidase signature (AS) enzymes"/>
    <property type="match status" value="1"/>
</dbReference>
<evidence type="ECO:0000256" key="2">
    <source>
        <dbReference type="ARBA" id="ARBA00022801"/>
    </source>
</evidence>
<dbReference type="WBParaSite" id="Csp11.Scaffold126.g569.t1">
    <property type="protein sequence ID" value="Csp11.Scaffold126.g569.t1"/>
    <property type="gene ID" value="Csp11.Scaffold126.g569"/>
</dbReference>
<dbReference type="GO" id="GO:0017064">
    <property type="term" value="F:fatty acid amide hydrolase activity"/>
    <property type="evidence" value="ECO:0007669"/>
    <property type="project" value="TreeGrafter"/>
</dbReference>
<dbReference type="PROSITE" id="PS00571">
    <property type="entry name" value="AMIDASES"/>
    <property type="match status" value="1"/>
</dbReference>
<evidence type="ECO:0000259" key="3">
    <source>
        <dbReference type="Pfam" id="PF01425"/>
    </source>
</evidence>
<dbReference type="Pfam" id="PF01425">
    <property type="entry name" value="Amidase"/>
    <property type="match status" value="1"/>
</dbReference>
<dbReference type="STRING" id="1561998.A0A1I7SXG5"/>
<dbReference type="Gene3D" id="3.90.1300.10">
    <property type="entry name" value="Amidase signature (AS) domain"/>
    <property type="match status" value="1"/>
</dbReference>
<organism evidence="4 5">
    <name type="scientific">Caenorhabditis tropicalis</name>
    <dbReference type="NCBI Taxonomy" id="1561998"/>
    <lineage>
        <taxon>Eukaryota</taxon>
        <taxon>Metazoa</taxon>
        <taxon>Ecdysozoa</taxon>
        <taxon>Nematoda</taxon>
        <taxon>Chromadorea</taxon>
        <taxon>Rhabditida</taxon>
        <taxon>Rhabditina</taxon>
        <taxon>Rhabditomorpha</taxon>
        <taxon>Rhabditoidea</taxon>
        <taxon>Rhabditidae</taxon>
        <taxon>Peloderinae</taxon>
        <taxon>Caenorhabditis</taxon>
    </lineage>
</organism>
<dbReference type="GO" id="GO:0009062">
    <property type="term" value="P:fatty acid catabolic process"/>
    <property type="evidence" value="ECO:0007669"/>
    <property type="project" value="TreeGrafter"/>
</dbReference>
<dbReference type="FunFam" id="3.90.1300.10:FF:000003">
    <property type="entry name" value="Amidase signature enzyme"/>
    <property type="match status" value="1"/>
</dbReference>
<dbReference type="GO" id="GO:0004040">
    <property type="term" value="F:amidase activity"/>
    <property type="evidence" value="ECO:0007669"/>
    <property type="project" value="TreeGrafter"/>
</dbReference>
<evidence type="ECO:0000256" key="1">
    <source>
        <dbReference type="ARBA" id="ARBA00009199"/>
    </source>
</evidence>
<proteinExistence type="inferred from homology"/>
<feature type="domain" description="Amidase" evidence="3">
    <location>
        <begin position="113"/>
        <end position="600"/>
    </location>
</feature>
<reference evidence="5" key="1">
    <citation type="submission" date="2016-11" db="UniProtKB">
        <authorList>
            <consortium name="WormBaseParasite"/>
        </authorList>
    </citation>
    <scope>IDENTIFICATION</scope>
</reference>
<accession>A0A1I7SXG5</accession>
<dbReference type="InterPro" id="IPR036928">
    <property type="entry name" value="AS_sf"/>
</dbReference>
<evidence type="ECO:0000313" key="4">
    <source>
        <dbReference type="Proteomes" id="UP000095282"/>
    </source>
</evidence>
<sequence length="667" mass="75158">MGNITFWTTWSSSERLFSIIWPAIILYLIMKLLVEKMWGKNREAVQRFKTRRDTLFAKFEELSNPTKLLNDERIVNDNTSVENIENTFKRILEMDFFELKRRLQEDEYNAYTVLAAFVWRANKVNREINCITEMIKEAFDIAEKLDKDNKDGKPKGPLFGLPFSVKSNFYVEGYDVTVGLGKYLEKPKTTTCPMVQFLIDQGAIPFCLTNVPQGLLSYVSSNPLYGTTKNPWDFSRTPGGSSGGEAALLAAGGSSFGIGSDLAGSLRIPAAFCGLTTLKPTQDRLYVTDTHGGLPGRGRLGLSFGFYTRTVQEQEFLLSLIVGNKNYLELCPMSSPARLEKVPDTNEKLLIGWFVDDGFNPVVPSNRRAVEETINALKAQGHEVVEFKLSEVSKDFDPFTIANMLFRNVMPDNGAYMAEMYSNEPYDKHMKLFIRLIRWKQGFVVRNLLRFLVMPIVGRCISKRLACIGTARNPNLAACRQNQENTDIFKLHWIRYWKKLNIDALICPSFITPAQPFEYPAELSSGAFITGLFNMLDVPAGVVPVSPVNNDDIKVLNDEKTGFRVNGDRLLEKQREAAQESSGLPNSVQVVTLPNCEEMCIRVMKAVEKTTDGMKRLQWKDRRTVEPPVASNTVPKAATSTDCFERISVEMVVHPNSNIPSSNPLLT</sequence>
<dbReference type="AlphaFoldDB" id="A0A1I7SXG5"/>
<keyword evidence="2" id="KW-0378">Hydrolase</keyword>
<evidence type="ECO:0000313" key="5">
    <source>
        <dbReference type="WBParaSite" id="Csp11.Scaffold126.g569.t1"/>
    </source>
</evidence>
<keyword evidence="4" id="KW-1185">Reference proteome</keyword>
<dbReference type="InterPro" id="IPR023631">
    <property type="entry name" value="Amidase_dom"/>
</dbReference>
<comment type="similarity">
    <text evidence="1">Belongs to the amidase family.</text>
</comment>
<dbReference type="Proteomes" id="UP000095282">
    <property type="component" value="Unplaced"/>
</dbReference>
<dbReference type="PANTHER" id="PTHR45847">
    <property type="entry name" value="FATTY ACID AMIDE HYDROLASE"/>
    <property type="match status" value="1"/>
</dbReference>
<dbReference type="PANTHER" id="PTHR45847:SF1">
    <property type="entry name" value="MONOGLYCERIDE LIPASE FAAH-4"/>
    <property type="match status" value="1"/>
</dbReference>
<name>A0A1I7SXG5_9PELO</name>